<protein>
    <recommendedName>
        <fullName evidence="2">FMN-binding domain-containing protein</fullName>
    </recommendedName>
</protein>
<dbReference type="EMBL" id="VSSQ01062316">
    <property type="protein sequence ID" value="MPN15515.1"/>
    <property type="molecule type" value="Genomic_DNA"/>
</dbReference>
<accession>A0A645FM77</accession>
<dbReference type="InterPro" id="IPR007329">
    <property type="entry name" value="FMN-bd"/>
</dbReference>
<feature type="domain" description="FMN-binding" evidence="2">
    <location>
        <begin position="74"/>
        <end position="135"/>
    </location>
</feature>
<dbReference type="Gene3D" id="3.90.1010.20">
    <property type="match status" value="1"/>
</dbReference>
<proteinExistence type="predicted"/>
<keyword evidence="1" id="KW-0812">Transmembrane</keyword>
<evidence type="ECO:0000256" key="1">
    <source>
        <dbReference type="SAM" id="Phobius"/>
    </source>
</evidence>
<evidence type="ECO:0000313" key="3">
    <source>
        <dbReference type="EMBL" id="MPN15515.1"/>
    </source>
</evidence>
<organism evidence="3">
    <name type="scientific">bioreactor metagenome</name>
    <dbReference type="NCBI Taxonomy" id="1076179"/>
    <lineage>
        <taxon>unclassified sequences</taxon>
        <taxon>metagenomes</taxon>
        <taxon>ecological metagenomes</taxon>
    </lineage>
</organism>
<keyword evidence="1" id="KW-0472">Membrane</keyword>
<keyword evidence="1" id="KW-1133">Transmembrane helix</keyword>
<dbReference type="AlphaFoldDB" id="A0A645FM77"/>
<dbReference type="GO" id="GO:0010181">
    <property type="term" value="F:FMN binding"/>
    <property type="evidence" value="ECO:0007669"/>
    <property type="project" value="InterPro"/>
</dbReference>
<dbReference type="GO" id="GO:0016020">
    <property type="term" value="C:membrane"/>
    <property type="evidence" value="ECO:0007669"/>
    <property type="project" value="InterPro"/>
</dbReference>
<comment type="caution">
    <text evidence="3">The sequence shown here is derived from an EMBL/GenBank/DDBJ whole genome shotgun (WGS) entry which is preliminary data.</text>
</comment>
<dbReference type="Pfam" id="PF04205">
    <property type="entry name" value="FMN_bind"/>
    <property type="match status" value="1"/>
</dbReference>
<sequence>MAGFFRNQALKKCILIAVWGVMLFAIGFGISFYRGVGNKYDAVQDVPIKEISLENVEDGTYEGEYLFETLYAKVKIIVRSNEIKEITLEDFKTEKGDDAASIVDSITDSQSVKVDDISGATDSSRIIKLAVLNALGQ</sequence>
<reference evidence="3" key="1">
    <citation type="submission" date="2019-08" db="EMBL/GenBank/DDBJ databases">
        <authorList>
            <person name="Kucharzyk K."/>
            <person name="Murdoch R.W."/>
            <person name="Higgins S."/>
            <person name="Loffler F."/>
        </authorList>
    </citation>
    <scope>NUCLEOTIDE SEQUENCE</scope>
</reference>
<name>A0A645FM77_9ZZZZ</name>
<gene>
    <name evidence="3" type="ORF">SDC9_162849</name>
</gene>
<feature type="transmembrane region" description="Helical" evidence="1">
    <location>
        <begin position="12"/>
        <end position="33"/>
    </location>
</feature>
<evidence type="ECO:0000259" key="2">
    <source>
        <dbReference type="Pfam" id="PF04205"/>
    </source>
</evidence>